<dbReference type="PANTHER" id="PTHR21028">
    <property type="entry name" value="SI:CH211-156B7.4"/>
    <property type="match status" value="1"/>
</dbReference>
<evidence type="ECO:0000313" key="3">
    <source>
        <dbReference type="Proteomes" id="UP000548476"/>
    </source>
</evidence>
<evidence type="ECO:0000313" key="2">
    <source>
        <dbReference type="EMBL" id="MBB6039570.1"/>
    </source>
</evidence>
<dbReference type="Gene3D" id="2.40.320.10">
    <property type="entry name" value="Hypothetical Protein Pfu-838710-001"/>
    <property type="match status" value="1"/>
</dbReference>
<dbReference type="RefSeq" id="WP_184792657.1">
    <property type="nucleotide sequence ID" value="NZ_BONT01000089.1"/>
</dbReference>
<feature type="domain" description="CYTH" evidence="1">
    <location>
        <begin position="6"/>
        <end position="187"/>
    </location>
</feature>
<accession>A0A841G669</accession>
<dbReference type="SMART" id="SM01118">
    <property type="entry name" value="CYTH"/>
    <property type="match status" value="1"/>
</dbReference>
<dbReference type="InterPro" id="IPR033469">
    <property type="entry name" value="CYTH-like_dom_sf"/>
</dbReference>
<dbReference type="PANTHER" id="PTHR21028:SF2">
    <property type="entry name" value="CYTH DOMAIN-CONTAINING PROTEIN"/>
    <property type="match status" value="1"/>
</dbReference>
<dbReference type="InterPro" id="IPR008173">
    <property type="entry name" value="Adenylyl_cyclase_CyaB"/>
</dbReference>
<name>A0A841G669_9ACTN</name>
<keyword evidence="2" id="KW-0456">Lyase</keyword>
<dbReference type="PROSITE" id="PS51707">
    <property type="entry name" value="CYTH"/>
    <property type="match status" value="1"/>
</dbReference>
<dbReference type="EMBL" id="JACHGT010000023">
    <property type="protein sequence ID" value="MBB6039570.1"/>
    <property type="molecule type" value="Genomic_DNA"/>
</dbReference>
<dbReference type="EC" id="4.6.1.1" evidence="2"/>
<protein>
    <submittedName>
        <fullName evidence="2">Adenylate cyclase class 2</fullName>
        <ecNumber evidence="2">4.6.1.1</ecNumber>
    </submittedName>
</protein>
<proteinExistence type="predicted"/>
<sequence length="198" mass="21683">MGSAHAHEVEVKFKLDHGDLHDVATCLKQAGLELGPVTHQDDQAFAPIGWDYGQDRVGVPFARLRTDETHGDGACLFTIKRPVDNTMACLEAETVVNDRDAMARSLELMGWRPTVRIVKTRRSAEAAGGLTVCLDVVDHAGVFLEVEKLAEPDTEGIQLQTRLEQWVRDLGINASRCEDTYDTLVRNALAGANAYPGT</sequence>
<evidence type="ECO:0000259" key="1">
    <source>
        <dbReference type="PROSITE" id="PS51707"/>
    </source>
</evidence>
<dbReference type="GO" id="GO:0004016">
    <property type="term" value="F:adenylate cyclase activity"/>
    <property type="evidence" value="ECO:0007669"/>
    <property type="project" value="UniProtKB-EC"/>
</dbReference>
<dbReference type="InterPro" id="IPR023577">
    <property type="entry name" value="CYTH_domain"/>
</dbReference>
<dbReference type="SUPFAM" id="SSF55154">
    <property type="entry name" value="CYTH-like phosphatases"/>
    <property type="match status" value="1"/>
</dbReference>
<gene>
    <name evidence="2" type="ORF">HNR73_007467</name>
</gene>
<comment type="caution">
    <text evidence="2">The sequence shown here is derived from an EMBL/GenBank/DDBJ whole genome shotgun (WGS) entry which is preliminary data.</text>
</comment>
<keyword evidence="3" id="KW-1185">Reference proteome</keyword>
<organism evidence="2 3">
    <name type="scientific">Phytomonospora endophytica</name>
    <dbReference type="NCBI Taxonomy" id="714109"/>
    <lineage>
        <taxon>Bacteria</taxon>
        <taxon>Bacillati</taxon>
        <taxon>Actinomycetota</taxon>
        <taxon>Actinomycetes</taxon>
        <taxon>Micromonosporales</taxon>
        <taxon>Micromonosporaceae</taxon>
        <taxon>Phytomonospora</taxon>
    </lineage>
</organism>
<dbReference type="Pfam" id="PF01928">
    <property type="entry name" value="CYTH"/>
    <property type="match status" value="1"/>
</dbReference>
<dbReference type="Proteomes" id="UP000548476">
    <property type="component" value="Unassembled WGS sequence"/>
</dbReference>
<dbReference type="AlphaFoldDB" id="A0A841G669"/>
<reference evidence="2 3" key="1">
    <citation type="submission" date="2020-08" db="EMBL/GenBank/DDBJ databases">
        <title>Genomic Encyclopedia of Type Strains, Phase IV (KMG-IV): sequencing the most valuable type-strain genomes for metagenomic binning, comparative biology and taxonomic classification.</title>
        <authorList>
            <person name="Goeker M."/>
        </authorList>
    </citation>
    <scope>NUCLEOTIDE SEQUENCE [LARGE SCALE GENOMIC DNA]</scope>
    <source>
        <strain evidence="2 3">YIM 65646</strain>
    </source>
</reference>